<protein>
    <submittedName>
        <fullName evidence="3">BglG family transcriptional antiterminator</fullName>
    </submittedName>
</protein>
<accession>A0A2V3VX12</accession>
<feature type="domain" description="PRD" evidence="2">
    <location>
        <begin position="94"/>
        <end position="199"/>
    </location>
</feature>
<dbReference type="GO" id="GO:0006355">
    <property type="term" value="P:regulation of DNA-templated transcription"/>
    <property type="evidence" value="ECO:0007669"/>
    <property type="project" value="InterPro"/>
</dbReference>
<keyword evidence="4" id="KW-1185">Reference proteome</keyword>
<sequence length="315" mass="37256">MIENEVTLSFLDRNLTWLWDAKNPAGGEQVEIKKVLNNNVVITLNAEEQEMVVMGKGLAFQKKVGQAVEEEKIEKMFVLQDEETSSKLDQLLKYTSEKYLDIASEILTYAQKHVPYQLNEYLYVALTDHLSFAIARYEQGIELKNNLLYEVRKYYKREYQIALRCLGIIEKHTGIRLNDDEAGSIALHLVNSQVSGENMQAAVQVTEMVESILNIVKYFYQMELDETTINYERFVTHLRYFAVRFIRKETAKDTVDDFMHEQVMRKYQQAYQCTERINLYLEKNFNWPLSQDERVYLTVHIHRVTYREREINEEN</sequence>
<keyword evidence="1" id="KW-0677">Repeat</keyword>
<dbReference type="PANTHER" id="PTHR30185">
    <property type="entry name" value="CRYPTIC BETA-GLUCOSIDE BGL OPERON ANTITERMINATOR"/>
    <property type="match status" value="1"/>
</dbReference>
<evidence type="ECO:0000259" key="2">
    <source>
        <dbReference type="PROSITE" id="PS51372"/>
    </source>
</evidence>
<reference evidence="3 4" key="1">
    <citation type="submission" date="2018-05" db="EMBL/GenBank/DDBJ databases">
        <title>Genomic Encyclopedia of Type Strains, Phase IV (KMG-IV): sequencing the most valuable type-strain genomes for metagenomic binning, comparative biology and taxonomic classification.</title>
        <authorList>
            <person name="Goeker M."/>
        </authorList>
    </citation>
    <scope>NUCLEOTIDE SEQUENCE [LARGE SCALE GENOMIC DNA]</scope>
    <source>
        <strain evidence="3 4">DSM 22440</strain>
    </source>
</reference>
<dbReference type="AlphaFoldDB" id="A0A2V3VX12"/>
<dbReference type="Pfam" id="PF03123">
    <property type="entry name" value="CAT_RBD"/>
    <property type="match status" value="1"/>
</dbReference>
<dbReference type="SUPFAM" id="SSF63520">
    <property type="entry name" value="PTS-regulatory domain, PRD"/>
    <property type="match status" value="2"/>
</dbReference>
<dbReference type="GO" id="GO:0003723">
    <property type="term" value="F:RNA binding"/>
    <property type="evidence" value="ECO:0007669"/>
    <property type="project" value="InterPro"/>
</dbReference>
<evidence type="ECO:0000256" key="1">
    <source>
        <dbReference type="ARBA" id="ARBA00022737"/>
    </source>
</evidence>
<comment type="caution">
    <text evidence="3">The sequence shown here is derived from an EMBL/GenBank/DDBJ whole genome shotgun (WGS) entry which is preliminary data.</text>
</comment>
<dbReference type="PROSITE" id="PS51372">
    <property type="entry name" value="PRD_2"/>
    <property type="match status" value="2"/>
</dbReference>
<name>A0A2V3VX12_9BACI</name>
<dbReference type="Gene3D" id="1.10.1790.10">
    <property type="entry name" value="PRD domain"/>
    <property type="match status" value="2"/>
</dbReference>
<dbReference type="SUPFAM" id="SSF50151">
    <property type="entry name" value="SacY-like RNA-binding domain"/>
    <property type="match status" value="1"/>
</dbReference>
<evidence type="ECO:0000313" key="4">
    <source>
        <dbReference type="Proteomes" id="UP000247922"/>
    </source>
</evidence>
<dbReference type="InterPro" id="IPR036634">
    <property type="entry name" value="PRD_sf"/>
</dbReference>
<evidence type="ECO:0000313" key="3">
    <source>
        <dbReference type="EMBL" id="PXW86472.1"/>
    </source>
</evidence>
<dbReference type="InterPro" id="IPR011608">
    <property type="entry name" value="PRD"/>
</dbReference>
<dbReference type="EMBL" id="QJJR01000020">
    <property type="protein sequence ID" value="PXW86472.1"/>
    <property type="molecule type" value="Genomic_DNA"/>
</dbReference>
<organism evidence="3 4">
    <name type="scientific">Streptohalobacillus salinus</name>
    <dbReference type="NCBI Taxonomy" id="621096"/>
    <lineage>
        <taxon>Bacteria</taxon>
        <taxon>Bacillati</taxon>
        <taxon>Bacillota</taxon>
        <taxon>Bacilli</taxon>
        <taxon>Bacillales</taxon>
        <taxon>Bacillaceae</taxon>
        <taxon>Streptohalobacillus</taxon>
    </lineage>
</organism>
<dbReference type="NCBIfam" id="NF046042">
    <property type="entry name" value="LicT"/>
    <property type="match status" value="1"/>
</dbReference>
<dbReference type="Proteomes" id="UP000247922">
    <property type="component" value="Unassembled WGS sequence"/>
</dbReference>
<dbReference type="InterPro" id="IPR004341">
    <property type="entry name" value="CAT_RNA-bd_dom"/>
</dbReference>
<dbReference type="InterPro" id="IPR036650">
    <property type="entry name" value="CAT_RNA-bd_dom_sf"/>
</dbReference>
<dbReference type="Pfam" id="PF00874">
    <property type="entry name" value="PRD"/>
    <property type="match status" value="2"/>
</dbReference>
<dbReference type="InterPro" id="IPR050661">
    <property type="entry name" value="BglG_antiterminators"/>
</dbReference>
<dbReference type="SMART" id="SM01061">
    <property type="entry name" value="CAT_RBD"/>
    <property type="match status" value="1"/>
</dbReference>
<dbReference type="Gene3D" id="2.30.24.10">
    <property type="entry name" value="CAT RNA-binding domain"/>
    <property type="match status" value="1"/>
</dbReference>
<feature type="domain" description="PRD" evidence="2">
    <location>
        <begin position="200"/>
        <end position="311"/>
    </location>
</feature>
<dbReference type="PANTHER" id="PTHR30185:SF15">
    <property type="entry name" value="CRYPTIC BETA-GLUCOSIDE BGL OPERON ANTITERMINATOR"/>
    <property type="match status" value="1"/>
</dbReference>
<proteinExistence type="predicted"/>
<gene>
    <name evidence="3" type="ORF">DES38_1205</name>
</gene>